<organism evidence="1 2">
    <name type="scientific">Helianthus annuus</name>
    <name type="common">Common sunflower</name>
    <dbReference type="NCBI Taxonomy" id="4232"/>
    <lineage>
        <taxon>Eukaryota</taxon>
        <taxon>Viridiplantae</taxon>
        <taxon>Streptophyta</taxon>
        <taxon>Embryophyta</taxon>
        <taxon>Tracheophyta</taxon>
        <taxon>Spermatophyta</taxon>
        <taxon>Magnoliopsida</taxon>
        <taxon>eudicotyledons</taxon>
        <taxon>Gunneridae</taxon>
        <taxon>Pentapetalae</taxon>
        <taxon>asterids</taxon>
        <taxon>campanulids</taxon>
        <taxon>Asterales</taxon>
        <taxon>Asteraceae</taxon>
        <taxon>Asteroideae</taxon>
        <taxon>Heliantheae alliance</taxon>
        <taxon>Heliantheae</taxon>
        <taxon>Helianthus</taxon>
    </lineage>
</organism>
<name>A0A251T1S6_HELAN</name>
<accession>A0A251T1S6</accession>
<dbReference type="Proteomes" id="UP000215914">
    <property type="component" value="Chromosome 12"/>
</dbReference>
<protein>
    <submittedName>
        <fullName evidence="1">Uncharacterized protein</fullName>
    </submittedName>
</protein>
<keyword evidence="2" id="KW-1185">Reference proteome</keyword>
<dbReference type="InParanoid" id="A0A251T1S6"/>
<gene>
    <name evidence="1" type="ORF">HannXRQ_Chr12g0369521</name>
</gene>
<proteinExistence type="predicted"/>
<evidence type="ECO:0000313" key="1">
    <source>
        <dbReference type="EMBL" id="OTG05075.1"/>
    </source>
</evidence>
<reference evidence="2" key="1">
    <citation type="journal article" date="2017" name="Nature">
        <title>The sunflower genome provides insights into oil metabolism, flowering and Asterid evolution.</title>
        <authorList>
            <person name="Badouin H."/>
            <person name="Gouzy J."/>
            <person name="Grassa C.J."/>
            <person name="Murat F."/>
            <person name="Staton S.E."/>
            <person name="Cottret L."/>
            <person name="Lelandais-Briere C."/>
            <person name="Owens G.L."/>
            <person name="Carrere S."/>
            <person name="Mayjonade B."/>
            <person name="Legrand L."/>
            <person name="Gill N."/>
            <person name="Kane N.C."/>
            <person name="Bowers J.E."/>
            <person name="Hubner S."/>
            <person name="Bellec A."/>
            <person name="Berard A."/>
            <person name="Berges H."/>
            <person name="Blanchet N."/>
            <person name="Boniface M.C."/>
            <person name="Brunel D."/>
            <person name="Catrice O."/>
            <person name="Chaidir N."/>
            <person name="Claudel C."/>
            <person name="Donnadieu C."/>
            <person name="Faraut T."/>
            <person name="Fievet G."/>
            <person name="Helmstetter N."/>
            <person name="King M."/>
            <person name="Knapp S.J."/>
            <person name="Lai Z."/>
            <person name="Le Paslier M.C."/>
            <person name="Lippi Y."/>
            <person name="Lorenzon L."/>
            <person name="Mandel J.R."/>
            <person name="Marage G."/>
            <person name="Marchand G."/>
            <person name="Marquand E."/>
            <person name="Bret-Mestries E."/>
            <person name="Morien E."/>
            <person name="Nambeesan S."/>
            <person name="Nguyen T."/>
            <person name="Pegot-Espagnet P."/>
            <person name="Pouilly N."/>
            <person name="Raftis F."/>
            <person name="Sallet E."/>
            <person name="Schiex T."/>
            <person name="Thomas J."/>
            <person name="Vandecasteele C."/>
            <person name="Vares D."/>
            <person name="Vear F."/>
            <person name="Vautrin S."/>
            <person name="Crespi M."/>
            <person name="Mangin B."/>
            <person name="Burke J.M."/>
            <person name="Salse J."/>
            <person name="Munos S."/>
            <person name="Vincourt P."/>
            <person name="Rieseberg L.H."/>
            <person name="Langlade N.B."/>
        </authorList>
    </citation>
    <scope>NUCLEOTIDE SEQUENCE [LARGE SCALE GENOMIC DNA]</scope>
    <source>
        <strain evidence="2">cv. SF193</strain>
    </source>
</reference>
<dbReference type="EMBL" id="CM007901">
    <property type="protein sequence ID" value="OTG05075.1"/>
    <property type="molecule type" value="Genomic_DNA"/>
</dbReference>
<sequence>MSYTLHDITKLDDLHPIHYVWSFALDICPWKITFNTQNKRNENSYVLVHEDGDDT</sequence>
<evidence type="ECO:0000313" key="2">
    <source>
        <dbReference type="Proteomes" id="UP000215914"/>
    </source>
</evidence>
<dbReference type="AlphaFoldDB" id="A0A251T1S6"/>